<keyword evidence="1" id="KW-0175">Coiled coil</keyword>
<protein>
    <submittedName>
        <fullName evidence="2">Uncharacterized protein</fullName>
    </submittedName>
</protein>
<proteinExistence type="predicted"/>
<gene>
    <name evidence="2" type="ORF">LCGC14_1640370</name>
</gene>
<sequence length="287" mass="34002">MWCGENTNSRMKSVASKLVPEITDKYRIVFQKKIKISSINNAITIYERDMRHTSETIYDGDEPIDFKAMLGCLQNMNDIEDEEEFERKKVGFTNRIRNKADVIEDKVSIPIFLRWEELAKEAMKILHKIKELEEESAKLMERKEAGEFVKDLLKKNKKELNQLRKKEFKIYSDSKKELRSEREQMDYIICPNCEAINRKPKKPSILFRGNERASGVLYPMPPMRSPRSIYVCFNCGNLLLDFPIKYQNLKNRLDKYALRNFTEEDKLVLQKFKRKKVKQDSFLNAFS</sequence>
<evidence type="ECO:0000313" key="2">
    <source>
        <dbReference type="EMBL" id="KKM20946.1"/>
    </source>
</evidence>
<feature type="coiled-coil region" evidence="1">
    <location>
        <begin position="115"/>
        <end position="142"/>
    </location>
</feature>
<comment type="caution">
    <text evidence="2">The sequence shown here is derived from an EMBL/GenBank/DDBJ whole genome shotgun (WGS) entry which is preliminary data.</text>
</comment>
<dbReference type="EMBL" id="LAZR01013663">
    <property type="protein sequence ID" value="KKM20946.1"/>
    <property type="molecule type" value="Genomic_DNA"/>
</dbReference>
<accession>A0A0F9HZQ6</accession>
<dbReference type="AlphaFoldDB" id="A0A0F9HZQ6"/>
<reference evidence="2" key="1">
    <citation type="journal article" date="2015" name="Nature">
        <title>Complex archaea that bridge the gap between prokaryotes and eukaryotes.</title>
        <authorList>
            <person name="Spang A."/>
            <person name="Saw J.H."/>
            <person name="Jorgensen S.L."/>
            <person name="Zaremba-Niedzwiedzka K."/>
            <person name="Martijn J."/>
            <person name="Lind A.E."/>
            <person name="van Eijk R."/>
            <person name="Schleper C."/>
            <person name="Guy L."/>
            <person name="Ettema T.J."/>
        </authorList>
    </citation>
    <scope>NUCLEOTIDE SEQUENCE</scope>
</reference>
<name>A0A0F9HZQ6_9ZZZZ</name>
<evidence type="ECO:0000256" key="1">
    <source>
        <dbReference type="SAM" id="Coils"/>
    </source>
</evidence>
<organism evidence="2">
    <name type="scientific">marine sediment metagenome</name>
    <dbReference type="NCBI Taxonomy" id="412755"/>
    <lineage>
        <taxon>unclassified sequences</taxon>
        <taxon>metagenomes</taxon>
        <taxon>ecological metagenomes</taxon>
    </lineage>
</organism>